<protein>
    <submittedName>
        <fullName evidence="1">Cysteine-rich CWC family protein</fullName>
    </submittedName>
</protein>
<evidence type="ECO:0000313" key="1">
    <source>
        <dbReference type="EMBL" id="MFG1254680.1"/>
    </source>
</evidence>
<gene>
    <name evidence="1" type="ORF">V5F30_20870</name>
</gene>
<keyword evidence="2" id="KW-1185">Reference proteome</keyword>
<evidence type="ECO:0000313" key="2">
    <source>
        <dbReference type="Proteomes" id="UP001604043"/>
    </source>
</evidence>
<dbReference type="Pfam" id="PF14375">
    <property type="entry name" value="Cys_rich_CWC"/>
    <property type="match status" value="1"/>
</dbReference>
<accession>A0ABW6ZLH2</accession>
<dbReference type="RefSeq" id="WP_348550887.1">
    <property type="nucleotide sequence ID" value="NZ_JBAFUR010000007.1"/>
</dbReference>
<dbReference type="InterPro" id="IPR032720">
    <property type="entry name" value="Cys_rich_CWC"/>
</dbReference>
<dbReference type="Proteomes" id="UP001604043">
    <property type="component" value="Unassembled WGS sequence"/>
</dbReference>
<dbReference type="EMBL" id="JBAFUR010000007">
    <property type="protein sequence ID" value="MFG1254680.1"/>
    <property type="molecule type" value="Genomic_DNA"/>
</dbReference>
<comment type="caution">
    <text evidence="1">The sequence shown here is derived from an EMBL/GenBank/DDBJ whole genome shotgun (WGS) entry which is preliminary data.</text>
</comment>
<sequence>MGSNMIVCGLHRSQFQEAVSAGTPIRDQARGDAVPVVVPIRRLLCERCGAEFTCGSASSVSDSWCWCQDLPKLEVRQAEGDCLCPECLQREIRQQQPGRNPCKS</sequence>
<organism evidence="1 2">
    <name type="scientific">Xanthobacter aminoxidans</name>
    <dbReference type="NCBI Taxonomy" id="186280"/>
    <lineage>
        <taxon>Bacteria</taxon>
        <taxon>Pseudomonadati</taxon>
        <taxon>Pseudomonadota</taxon>
        <taxon>Alphaproteobacteria</taxon>
        <taxon>Hyphomicrobiales</taxon>
        <taxon>Xanthobacteraceae</taxon>
        <taxon>Xanthobacter</taxon>
    </lineage>
</organism>
<name>A0ABW6ZLH2_9HYPH</name>
<reference evidence="1 2" key="1">
    <citation type="submission" date="2024-02" db="EMBL/GenBank/DDBJ databases">
        <title>Expansion and revision of Xanthobacter and proposal of Roseixanthobacter gen. nov.</title>
        <authorList>
            <person name="Soltysiak M.P.M."/>
            <person name="Jalihal A."/>
            <person name="Ory A."/>
            <person name="Chrisophersen C."/>
            <person name="Lee A.D."/>
            <person name="Boulton J."/>
            <person name="Springer M."/>
        </authorList>
    </citation>
    <scope>NUCLEOTIDE SEQUENCE [LARGE SCALE GENOMIC DNA]</scope>
    <source>
        <strain evidence="1 2">CB5</strain>
    </source>
</reference>
<proteinExistence type="predicted"/>